<dbReference type="InterPro" id="IPR013148">
    <property type="entry name" value="Glyco_hydro_32_N"/>
</dbReference>
<dbReference type="InterPro" id="IPR051214">
    <property type="entry name" value="GH32_Enzymes"/>
</dbReference>
<sequence>MWGQIIWHLEGPDALTAKGQTLCFHSLKECEETKGITGCGLRTDGYSTWLSYSKSDIHSASAYFALESFPNEYGAFIALKGNGHSVSVGADEQGRLTVIDNSTKICTVAEVKLKTFTWYKIGVSVYKKEVLFYVNNKKLFSLKKRLNVDEMMLGCGYYKETPQEFSLSSINGVIDEVSINNSDNSLLDISKRPCLSIPASRFAEDFNRPVFHLLPAANWTNETHGLIKYKGLYHIFNQKNASAITLRQINWGHFISSDLLHWEEQIPAISPDKDYDHAGIWSGHAIIDDAGKPMIIYTCGGDTTGVGLASPMDDSLLIWNKYEGNPVIKAPAPGYSRTDMRDQYVFKDNGCWYMIIGYGVDGNNAHGLLPLYKSDDLKHWTYLHPLYEGNPSVDATGIFWEMPCFIKIGDKYVLSVNRTPNKGIPARTQYWTGKFINERFVPDTPIPKNLEVINRLLSPSLWHDDNGDLVSMAIIPDEISGIANNIMGWAHAYSLPRVWTLKDDVIKQNPIEALKQLRDVKTNYWTSNITEKPLMINKIEHQLETDITFHIGDAKQIGITLCHNPLGCESSTILFNIESDSLIIDQTKSSMRKGIPNRVRKDFYHVAGDTLHLRLFIDGSMVEGFINDGDAFSTRIFPLYENSTEMKLFADGSTACASAVVYKLNSAKVKMNF</sequence>
<evidence type="ECO:0000256" key="5">
    <source>
        <dbReference type="RuleBase" id="RU362110"/>
    </source>
</evidence>
<dbReference type="PANTHER" id="PTHR43101">
    <property type="entry name" value="BETA-FRUCTOSIDASE"/>
    <property type="match status" value="1"/>
</dbReference>
<evidence type="ECO:0000256" key="2">
    <source>
        <dbReference type="ARBA" id="ARBA00012758"/>
    </source>
</evidence>
<dbReference type="InterPro" id="IPR023296">
    <property type="entry name" value="Glyco_hydro_beta-prop_sf"/>
</dbReference>
<evidence type="ECO:0000256" key="4">
    <source>
        <dbReference type="ARBA" id="ARBA00023295"/>
    </source>
</evidence>
<dbReference type="Proteomes" id="UP001319045">
    <property type="component" value="Chromosome"/>
</dbReference>
<dbReference type="InterPro" id="IPR013189">
    <property type="entry name" value="Glyco_hydro_32_C"/>
</dbReference>
<name>A0ABM7NY20_9BACT</name>
<organism evidence="8 9">
    <name type="scientific">Prevotella herbatica</name>
    <dbReference type="NCBI Taxonomy" id="2801997"/>
    <lineage>
        <taxon>Bacteria</taxon>
        <taxon>Pseudomonadati</taxon>
        <taxon>Bacteroidota</taxon>
        <taxon>Bacteroidia</taxon>
        <taxon>Bacteroidales</taxon>
        <taxon>Prevotellaceae</taxon>
        <taxon>Prevotella</taxon>
    </lineage>
</organism>
<dbReference type="SMART" id="SM00640">
    <property type="entry name" value="Glyco_32"/>
    <property type="match status" value="1"/>
</dbReference>
<feature type="domain" description="Glycosyl hydrolase family 32 N-terminal" evidence="6">
    <location>
        <begin position="212"/>
        <end position="510"/>
    </location>
</feature>
<keyword evidence="9" id="KW-1185">Reference proteome</keyword>
<dbReference type="Pfam" id="PF00251">
    <property type="entry name" value="Glyco_hydro_32N"/>
    <property type="match status" value="1"/>
</dbReference>
<keyword evidence="3 5" id="KW-0378">Hydrolase</keyword>
<dbReference type="InterPro" id="IPR001362">
    <property type="entry name" value="Glyco_hydro_32"/>
</dbReference>
<dbReference type="PANTHER" id="PTHR43101:SF1">
    <property type="entry name" value="BETA-FRUCTOSIDASE"/>
    <property type="match status" value="1"/>
</dbReference>
<keyword evidence="4 5" id="KW-0326">Glycosidase</keyword>
<proteinExistence type="inferred from homology"/>
<feature type="domain" description="Glycosyl hydrolase family 32 C-terminal" evidence="7">
    <location>
        <begin position="515"/>
        <end position="659"/>
    </location>
</feature>
<evidence type="ECO:0000256" key="1">
    <source>
        <dbReference type="ARBA" id="ARBA00009902"/>
    </source>
</evidence>
<evidence type="ECO:0000313" key="9">
    <source>
        <dbReference type="Proteomes" id="UP001319045"/>
    </source>
</evidence>
<protein>
    <recommendedName>
        <fullName evidence="2">beta-fructofuranosidase</fullName>
        <ecNumber evidence="2">3.2.1.26</ecNumber>
    </recommendedName>
</protein>
<evidence type="ECO:0000313" key="8">
    <source>
        <dbReference type="EMBL" id="BCS85426.1"/>
    </source>
</evidence>
<evidence type="ECO:0000259" key="6">
    <source>
        <dbReference type="Pfam" id="PF00251"/>
    </source>
</evidence>
<evidence type="ECO:0000259" key="7">
    <source>
        <dbReference type="Pfam" id="PF08244"/>
    </source>
</evidence>
<dbReference type="EMBL" id="AP024484">
    <property type="protein sequence ID" value="BCS85426.1"/>
    <property type="molecule type" value="Genomic_DNA"/>
</dbReference>
<comment type="similarity">
    <text evidence="1 5">Belongs to the glycosyl hydrolase 32 family.</text>
</comment>
<dbReference type="CDD" id="cd08996">
    <property type="entry name" value="GH32_FFase"/>
    <property type="match status" value="1"/>
</dbReference>
<dbReference type="Gene3D" id="2.115.10.20">
    <property type="entry name" value="Glycosyl hydrolase domain, family 43"/>
    <property type="match status" value="1"/>
</dbReference>
<dbReference type="Gene3D" id="2.60.120.560">
    <property type="entry name" value="Exo-inulinase, domain 1"/>
    <property type="match status" value="1"/>
</dbReference>
<reference evidence="8 9" key="1">
    <citation type="journal article" date="2022" name="Int. J. Syst. Evol. Microbiol.">
        <title>Prevotella herbatica sp. nov., a plant polysaccharide-decomposing anaerobic bacterium isolated from a methanogenic reactor.</title>
        <authorList>
            <person name="Uek A."/>
            <person name="Tonouchi A."/>
            <person name="Kaku N."/>
            <person name="Ueki K."/>
        </authorList>
    </citation>
    <scope>NUCLEOTIDE SEQUENCE [LARGE SCALE GENOMIC DNA]</scope>
    <source>
        <strain evidence="8 9">WR041</strain>
    </source>
</reference>
<evidence type="ECO:0000256" key="3">
    <source>
        <dbReference type="ARBA" id="ARBA00022801"/>
    </source>
</evidence>
<dbReference type="SUPFAM" id="SSF75005">
    <property type="entry name" value="Arabinanase/levansucrase/invertase"/>
    <property type="match status" value="1"/>
</dbReference>
<dbReference type="Pfam" id="PF08244">
    <property type="entry name" value="Glyco_hydro_32C"/>
    <property type="match status" value="1"/>
</dbReference>
<gene>
    <name evidence="8" type="ORF">prwr041_13190</name>
</gene>
<dbReference type="GO" id="GO:0016787">
    <property type="term" value="F:hydrolase activity"/>
    <property type="evidence" value="ECO:0007669"/>
    <property type="project" value="UniProtKB-KW"/>
</dbReference>
<dbReference type="InterPro" id="IPR013320">
    <property type="entry name" value="ConA-like_dom_sf"/>
</dbReference>
<dbReference type="SUPFAM" id="SSF49899">
    <property type="entry name" value="Concanavalin A-like lectins/glucanases"/>
    <property type="match status" value="2"/>
</dbReference>
<accession>A0ABM7NY20</accession>
<dbReference type="EC" id="3.2.1.26" evidence="2"/>